<dbReference type="PANTHER" id="PTHR38166:SF1">
    <property type="entry name" value="C2H2-TYPE DOMAIN-CONTAINING PROTEIN"/>
    <property type="match status" value="1"/>
</dbReference>
<feature type="region of interest" description="Disordered" evidence="1">
    <location>
        <begin position="241"/>
        <end position="343"/>
    </location>
</feature>
<proteinExistence type="predicted"/>
<feature type="compositionally biased region" description="Polar residues" evidence="1">
    <location>
        <begin position="61"/>
        <end position="74"/>
    </location>
</feature>
<feature type="region of interest" description="Disordered" evidence="1">
    <location>
        <begin position="143"/>
        <end position="168"/>
    </location>
</feature>
<accession>A0A0C3DN78</accession>
<dbReference type="AlphaFoldDB" id="A0A0C3DN78"/>
<keyword evidence="3" id="KW-1185">Reference proteome</keyword>
<dbReference type="InParanoid" id="A0A0C3DN78"/>
<dbReference type="Proteomes" id="UP000054321">
    <property type="component" value="Unassembled WGS sequence"/>
</dbReference>
<evidence type="ECO:0000256" key="1">
    <source>
        <dbReference type="SAM" id="MobiDB-lite"/>
    </source>
</evidence>
<protein>
    <recommendedName>
        <fullName evidence="4">C2H2-type domain-containing protein</fullName>
    </recommendedName>
</protein>
<organism evidence="2 3">
    <name type="scientific">Oidiodendron maius (strain Zn)</name>
    <dbReference type="NCBI Taxonomy" id="913774"/>
    <lineage>
        <taxon>Eukaryota</taxon>
        <taxon>Fungi</taxon>
        <taxon>Dikarya</taxon>
        <taxon>Ascomycota</taxon>
        <taxon>Pezizomycotina</taxon>
        <taxon>Leotiomycetes</taxon>
        <taxon>Leotiomycetes incertae sedis</taxon>
        <taxon>Myxotrichaceae</taxon>
        <taxon>Oidiodendron</taxon>
    </lineage>
</organism>
<dbReference type="PANTHER" id="PTHR38166">
    <property type="entry name" value="C2H2-TYPE DOMAIN-CONTAINING PROTEIN-RELATED"/>
    <property type="match status" value="1"/>
</dbReference>
<name>A0A0C3DN78_OIDMZ</name>
<dbReference type="EMBL" id="KN832873">
    <property type="protein sequence ID" value="KIN03488.1"/>
    <property type="molecule type" value="Genomic_DNA"/>
</dbReference>
<gene>
    <name evidence="2" type="ORF">OIDMADRAFT_26180</name>
</gene>
<reference evidence="3" key="2">
    <citation type="submission" date="2015-01" db="EMBL/GenBank/DDBJ databases">
        <title>Evolutionary Origins and Diversification of the Mycorrhizal Mutualists.</title>
        <authorList>
            <consortium name="DOE Joint Genome Institute"/>
            <consortium name="Mycorrhizal Genomics Consortium"/>
            <person name="Kohler A."/>
            <person name="Kuo A."/>
            <person name="Nagy L.G."/>
            <person name="Floudas D."/>
            <person name="Copeland A."/>
            <person name="Barry K.W."/>
            <person name="Cichocki N."/>
            <person name="Veneault-Fourrey C."/>
            <person name="LaButti K."/>
            <person name="Lindquist E.A."/>
            <person name="Lipzen A."/>
            <person name="Lundell T."/>
            <person name="Morin E."/>
            <person name="Murat C."/>
            <person name="Riley R."/>
            <person name="Ohm R."/>
            <person name="Sun H."/>
            <person name="Tunlid A."/>
            <person name="Henrissat B."/>
            <person name="Grigoriev I.V."/>
            <person name="Hibbett D.S."/>
            <person name="Martin F."/>
        </authorList>
    </citation>
    <scope>NUCLEOTIDE SEQUENCE [LARGE SCALE GENOMIC DNA]</scope>
    <source>
        <strain evidence="3">Zn</strain>
    </source>
</reference>
<feature type="compositionally biased region" description="Basic and acidic residues" evidence="1">
    <location>
        <begin position="314"/>
        <end position="334"/>
    </location>
</feature>
<evidence type="ECO:0008006" key="4">
    <source>
        <dbReference type="Google" id="ProtNLM"/>
    </source>
</evidence>
<feature type="region of interest" description="Disordered" evidence="1">
    <location>
        <begin position="33"/>
        <end position="103"/>
    </location>
</feature>
<reference evidence="2 3" key="1">
    <citation type="submission" date="2014-04" db="EMBL/GenBank/DDBJ databases">
        <authorList>
            <consortium name="DOE Joint Genome Institute"/>
            <person name="Kuo A."/>
            <person name="Martino E."/>
            <person name="Perotto S."/>
            <person name="Kohler A."/>
            <person name="Nagy L.G."/>
            <person name="Floudas D."/>
            <person name="Copeland A."/>
            <person name="Barry K.W."/>
            <person name="Cichocki N."/>
            <person name="Veneault-Fourrey C."/>
            <person name="LaButti K."/>
            <person name="Lindquist E.A."/>
            <person name="Lipzen A."/>
            <person name="Lundell T."/>
            <person name="Morin E."/>
            <person name="Murat C."/>
            <person name="Sun H."/>
            <person name="Tunlid A."/>
            <person name="Henrissat B."/>
            <person name="Grigoriev I.V."/>
            <person name="Hibbett D.S."/>
            <person name="Martin F."/>
            <person name="Nordberg H.P."/>
            <person name="Cantor M.N."/>
            <person name="Hua S.X."/>
        </authorList>
    </citation>
    <scope>NUCLEOTIDE SEQUENCE [LARGE SCALE GENOMIC DNA]</scope>
    <source>
        <strain evidence="2 3">Zn</strain>
    </source>
</reference>
<evidence type="ECO:0000313" key="2">
    <source>
        <dbReference type="EMBL" id="KIN03488.1"/>
    </source>
</evidence>
<sequence length="742" mass="82538">MSTFIDHCPGCQHMRCKDCPLDKVMGRKFEEFSNYPLPGESYTKKSVKQSRPQALPPEPMSKTSSLWLAGLSSSRTDHPESTSSKSAEENVLTLRPKPQASSDLGLNVISSTSKLFSVLLPPPEFSSTSSRCSSDTFSHRTLSLESATDASDDTESDQDGSNWSGPDDGGISEVVRMLDCRLLSLLTGNLDLASLLIPKIHYLLNTEDDLEIVRILSSFDQTGIDYLENKGPAVTQRTFGVPSRAVNQNSNSNSSLQKHGRDSGGSNGAGEGSNSKRPRRQIDETPSADPSGNSDGDPVDNRGSESGEIPSNDVVRDPTGDKRRDPNDPDRDPGDDPSCVEISDTPPDFACHFHKLNPLKYGPWTDRKYEKCPGSRITELRRIKYHFKAVHRTPQCSRCYRMFQNQKDVENHNRETIECLKGPSGLKESIDFGQWDEIELVLKSKRNQKHINDVSRWYAIWDILFPGVKQPSNPWNEPPGSAAHPICNVDELLSKFKKRIEGDITLPQEEQLRQRYLYHLRQTLEEYSAACGLIQLQRSGKGKAREEEFDTPNIEYKNSSNLGHATLRSGNGAQVPFQDLETWEGELSNRHSAENLSEQIQHAKLWFPSATPSLNTGALTMDFLDPTQAQNINLPTLDSTLGQQNGLQFDLNINLREGSLDQFCGHDFDAEGASFLGLSTMPQPKVDQNATLGSDAPHDKNAPDCFPGGDLISDLLYLETEMPEAMWSWKDKHSGGRFLELP</sequence>
<dbReference type="HOGENOM" id="CLU_374314_0_0_1"/>
<evidence type="ECO:0000313" key="3">
    <source>
        <dbReference type="Proteomes" id="UP000054321"/>
    </source>
</evidence>
<dbReference type="OrthoDB" id="3558302at2759"/>